<dbReference type="RefSeq" id="WP_197667406.1">
    <property type="nucleotide sequence ID" value="NZ_JADUMB010000001.1"/>
</dbReference>
<reference evidence="2 3" key="1">
    <citation type="submission" date="2020-11" db="EMBL/GenBank/DDBJ databases">
        <title>Enhanced detection system for hospital associated transmission using whole genome sequencing surveillance.</title>
        <authorList>
            <person name="Harrison L.H."/>
            <person name="Van Tyne D."/>
            <person name="Marsh J.W."/>
            <person name="Griffith M.P."/>
            <person name="Snyder D.J."/>
            <person name="Cooper V.S."/>
            <person name="Mustapha M."/>
        </authorList>
    </citation>
    <scope>NUCLEOTIDE SEQUENCE [LARGE SCALE GENOMIC DNA]</scope>
    <source>
        <strain evidence="2 3">SER00227</strain>
    </source>
</reference>
<dbReference type="Gene3D" id="3.90.550.10">
    <property type="entry name" value="Spore Coat Polysaccharide Biosynthesis Protein SpsA, Chain A"/>
    <property type="match status" value="1"/>
</dbReference>
<dbReference type="PANTHER" id="PTHR22916">
    <property type="entry name" value="GLYCOSYLTRANSFERASE"/>
    <property type="match status" value="1"/>
</dbReference>
<keyword evidence="3" id="KW-1185">Reference proteome</keyword>
<feature type="domain" description="Glycosyltransferase 2-like" evidence="1">
    <location>
        <begin position="23"/>
        <end position="146"/>
    </location>
</feature>
<evidence type="ECO:0000259" key="1">
    <source>
        <dbReference type="Pfam" id="PF00535"/>
    </source>
</evidence>
<dbReference type="PANTHER" id="PTHR22916:SF3">
    <property type="entry name" value="UDP-GLCNAC:BETAGAL BETA-1,3-N-ACETYLGLUCOSAMINYLTRANSFERASE-LIKE PROTEIN 1"/>
    <property type="match status" value="1"/>
</dbReference>
<dbReference type="InterPro" id="IPR029044">
    <property type="entry name" value="Nucleotide-diphossugar_trans"/>
</dbReference>
<dbReference type="CDD" id="cd00761">
    <property type="entry name" value="Glyco_tranf_GTA_type"/>
    <property type="match status" value="1"/>
</dbReference>
<organism evidence="2 3">
    <name type="scientific">Serratia surfactantfaciens</name>
    <dbReference type="NCBI Taxonomy" id="2741499"/>
    <lineage>
        <taxon>Bacteria</taxon>
        <taxon>Pseudomonadati</taxon>
        <taxon>Pseudomonadota</taxon>
        <taxon>Gammaproteobacteria</taxon>
        <taxon>Enterobacterales</taxon>
        <taxon>Yersiniaceae</taxon>
        <taxon>Serratia</taxon>
    </lineage>
</organism>
<evidence type="ECO:0000313" key="2">
    <source>
        <dbReference type="EMBL" id="MBH1919382.1"/>
    </source>
</evidence>
<accession>A0ABS0LVP8</accession>
<name>A0ABS0LVP8_9GAMM</name>
<dbReference type="Proteomes" id="UP000635335">
    <property type="component" value="Unassembled WGS sequence"/>
</dbReference>
<dbReference type="InterPro" id="IPR001173">
    <property type="entry name" value="Glyco_trans_2-like"/>
</dbReference>
<sequence>MNKDAMIDVKSNASAASESVKVSIIIPVYNAQNSIVATLDSILRAIKSTHEIILVDDCSSDNTISVIEDYLAQRENIKLIRQEKNQGPGIARDAGLASASGEYTIFFDSDDFMLPNVADNAIAKLEKEKLDVAVTQYNIVYGKAKESIGMWEGDEKLFEEVRVKHGDILSLKMLPDFLTLTNYPWNKVCRTRFLKDNDIRFGSLRLHEDILPHWKILMNAEKIAILNDAICNYMLCPEGSNVTNNKSQLRMQCVDAIAELYDYIKSDKRHDVYTTSFFVFSVNLVDWAKENIVIDFKSALTSKVRDVFLQSSYSDLQKVFHTNKYIHSKVCEYLVNKKVF</sequence>
<protein>
    <submittedName>
        <fullName evidence="2">Glycosyltransferase</fullName>
    </submittedName>
</protein>
<dbReference type="Pfam" id="PF00535">
    <property type="entry name" value="Glycos_transf_2"/>
    <property type="match status" value="1"/>
</dbReference>
<gene>
    <name evidence="2" type="ORF">I5U16_04335</name>
</gene>
<dbReference type="SUPFAM" id="SSF53448">
    <property type="entry name" value="Nucleotide-diphospho-sugar transferases"/>
    <property type="match status" value="1"/>
</dbReference>
<evidence type="ECO:0000313" key="3">
    <source>
        <dbReference type="Proteomes" id="UP000635335"/>
    </source>
</evidence>
<comment type="caution">
    <text evidence="2">The sequence shown here is derived from an EMBL/GenBank/DDBJ whole genome shotgun (WGS) entry which is preliminary data.</text>
</comment>
<dbReference type="EMBL" id="JADUMB010000001">
    <property type="protein sequence ID" value="MBH1919382.1"/>
    <property type="molecule type" value="Genomic_DNA"/>
</dbReference>
<proteinExistence type="predicted"/>